<feature type="signal peptide" evidence="1">
    <location>
        <begin position="1"/>
        <end position="31"/>
    </location>
</feature>
<feature type="chain" id="PRO_5022060023" description="Cell wall-binding repeat-containing protein" evidence="1">
    <location>
        <begin position="32"/>
        <end position="1193"/>
    </location>
</feature>
<dbReference type="EMBL" id="SGJB01000021">
    <property type="protein sequence ID" value="TQQ83192.1"/>
    <property type="molecule type" value="Genomic_DNA"/>
</dbReference>
<keyword evidence="3" id="KW-1185">Reference proteome</keyword>
<evidence type="ECO:0000313" key="2">
    <source>
        <dbReference type="EMBL" id="TQQ83192.1"/>
    </source>
</evidence>
<evidence type="ECO:0008006" key="4">
    <source>
        <dbReference type="Google" id="ProtNLM"/>
    </source>
</evidence>
<dbReference type="InterPro" id="IPR026906">
    <property type="entry name" value="LRR_5"/>
</dbReference>
<dbReference type="OrthoDB" id="1756190at2"/>
<reference evidence="2 3" key="1">
    <citation type="submission" date="2019-02" db="EMBL/GenBank/DDBJ databases">
        <title>Peptostreptococcaceae bacterium ZHW00191 nov., a new bacterium isolated from the human gut.</title>
        <authorList>
            <person name="Zhou H.-W."/>
            <person name="Chen X.-J."/>
        </authorList>
    </citation>
    <scope>NUCLEOTIDE SEQUENCE [LARGE SCALE GENOMIC DNA]</scope>
    <source>
        <strain evidence="2 3">ZHW00191</strain>
    </source>
</reference>
<dbReference type="Proteomes" id="UP000317863">
    <property type="component" value="Unassembled WGS sequence"/>
</dbReference>
<dbReference type="Pfam" id="PF13306">
    <property type="entry name" value="LRR_5"/>
    <property type="match status" value="2"/>
</dbReference>
<dbReference type="PANTHER" id="PTHR30032">
    <property type="entry name" value="N-ACETYLMURAMOYL-L-ALANINE AMIDASE-RELATED"/>
    <property type="match status" value="1"/>
</dbReference>
<evidence type="ECO:0000313" key="3">
    <source>
        <dbReference type="Proteomes" id="UP000317863"/>
    </source>
</evidence>
<sequence length="1193" mass="132012">MNRKRNYSKKIISVAVSAMMAISMFPMTSFADEIKNGIDIVNNAISESFDRNEPVEKENVIEVPEEGLVIKNGTYYGISKDWFERNNPDKEVLKLSISVPDSVTIIYDDGFRDAWSQKKQDNKCITNYNYDSDKTYTNKYIVVNINFSNAKSLKNINNQAAMNCPLTGELDLSNTKVETIGKSAFSGCTGLTGVVLPNTLRIMGYSDGSSGSVFNGCAGLKYVRTNGGKEDAVFELPGNLEVIGKQCFYSCTGFPENTTVIIPASVGIVGSEAFYKTDKITTIIVKVDDASNYNGGAFKGTQGNHGFGKRLVVFNNSEAKKTFSPSGFTEYKNSITYEFKLHYGKNPDSKVESKLWGQAVNICKNESEEWYVNEDYEIPEAPSSGLPDGYAGGWVYNDKILSTKTVLKPSGDDLYLEIDKVLKEPNIEFIVDGEKIECEDTYPKLKLTNDKEHTIGVYVSHDIEKAENPDVTVEFEYEWTDVCDGGDEGPRMKEDGFGRYDSVENPDVKNTITINGAKDERTNAGNYSDKDYGDGYYLLEVYGYSTPKDGGQRKLFYKSASTVIGSDPDRTTNTAYLFDVVTYTPIEVSAKNLSIYRGNGLPTDFDLDLKLDSEEKIETIEVNGESKKFDTEEEALKIIKDCFNVDYINSKGVELTDDSVPGVHKEELSIETDKELEINGKKVSIDNEKKAGKLTIRTISDVKGIISGENVISAVVIGDIDDIDKSKPAAIVKNNTNYYTNDDDERKIEDKSGISLLDDSLLGESYGADYEEYIINKTNKWGESNGLKPASGYENKYNFYYFDLVDENNGNAWVSASNKDSSRTGENVEDTVTLYIPYPEGTDKNTDLQVIYYNDLHREYGENGSVGDKNNILASIDKSEIKLFEKDKIKKYENGITIPVEKAKFGPFAIVRQAKESGSSSGGGSGSYQESDIIGKDRYETAGLIADRIGYYNSVILVNANDTLADGLSAASLSGKENAPILLVKKDKIPEYTKKRIEKASTVYIIGEKDAISKEVENQLKDKKVIRIGGKNRIETSLKLAEYVGNYDEAFIVNGYTGEADAMSASAVAAKYKAPIILTNGKTSNYAKKSGVEYYAVGGKAVLDDKIVSKYGAKRFGGEDRYETNRLIINEFYKNSSKYYFTKGDPLVDALTVSLHAKDNGVVLVSKKSDNTILKGKDIVQVGGMPFSIFPIK</sequence>
<keyword evidence="1" id="KW-0732">Signal</keyword>
<dbReference type="AlphaFoldDB" id="A0A544QT27"/>
<evidence type="ECO:0000256" key="1">
    <source>
        <dbReference type="SAM" id="SignalP"/>
    </source>
</evidence>
<name>A0A544QT27_9FIRM</name>
<protein>
    <recommendedName>
        <fullName evidence="4">Cell wall-binding repeat-containing protein</fullName>
    </recommendedName>
</protein>
<dbReference type="Gene3D" id="3.40.50.12090">
    <property type="match status" value="2"/>
</dbReference>
<dbReference type="Gene3D" id="3.80.10.10">
    <property type="entry name" value="Ribonuclease Inhibitor"/>
    <property type="match status" value="1"/>
</dbReference>
<dbReference type="SUPFAM" id="SSF52058">
    <property type="entry name" value="L domain-like"/>
    <property type="match status" value="1"/>
</dbReference>
<dbReference type="InterPro" id="IPR032675">
    <property type="entry name" value="LRR_dom_sf"/>
</dbReference>
<dbReference type="PANTHER" id="PTHR30032:SF8">
    <property type="entry name" value="GERMINATION-SPECIFIC N-ACETYLMURAMOYL-L-ALANINE AMIDASE"/>
    <property type="match status" value="1"/>
</dbReference>
<dbReference type="Pfam" id="PF04122">
    <property type="entry name" value="CW_binding_2"/>
    <property type="match status" value="3"/>
</dbReference>
<dbReference type="InterPro" id="IPR007253">
    <property type="entry name" value="Cell_wall-bd_2"/>
</dbReference>
<dbReference type="InterPro" id="IPR051922">
    <property type="entry name" value="Bact_Sporulation_Assoc"/>
</dbReference>
<organism evidence="2 3">
    <name type="scientific">Peptacetobacter hominis</name>
    <dbReference type="NCBI Taxonomy" id="2743610"/>
    <lineage>
        <taxon>Bacteria</taxon>
        <taxon>Bacillati</taxon>
        <taxon>Bacillota</taxon>
        <taxon>Clostridia</taxon>
        <taxon>Peptostreptococcales</taxon>
        <taxon>Peptostreptococcaceae</taxon>
        <taxon>Peptacetobacter</taxon>
    </lineage>
</organism>
<dbReference type="RefSeq" id="WP_142536686.1">
    <property type="nucleotide sequence ID" value="NZ_SGJB01000021.1"/>
</dbReference>
<comment type="caution">
    <text evidence="2">The sequence shown here is derived from an EMBL/GenBank/DDBJ whole genome shotgun (WGS) entry which is preliminary data.</text>
</comment>
<accession>A0A544QT27</accession>
<gene>
    <name evidence="2" type="ORF">EXD82_09540</name>
</gene>
<proteinExistence type="predicted"/>